<organism evidence="2 3">
    <name type="scientific">Sinorhizobium mexicanum</name>
    <dbReference type="NCBI Taxonomy" id="375549"/>
    <lineage>
        <taxon>Bacteria</taxon>
        <taxon>Pseudomonadati</taxon>
        <taxon>Pseudomonadota</taxon>
        <taxon>Alphaproteobacteria</taxon>
        <taxon>Hyphomicrobiales</taxon>
        <taxon>Rhizobiaceae</taxon>
        <taxon>Sinorhizobium/Ensifer group</taxon>
        <taxon>Sinorhizobium</taxon>
    </lineage>
</organism>
<dbReference type="AlphaFoldDB" id="A0A859QUZ2"/>
<keyword evidence="3" id="KW-1185">Reference proteome</keyword>
<evidence type="ECO:0000256" key="1">
    <source>
        <dbReference type="SAM" id="MobiDB-lite"/>
    </source>
</evidence>
<name>A0A859QUZ2_9HYPH</name>
<dbReference type="EMBL" id="CP041238">
    <property type="protein sequence ID" value="QLL62531.1"/>
    <property type="molecule type" value="Genomic_DNA"/>
</dbReference>
<dbReference type="KEGG" id="emx:FKV68_14330"/>
<feature type="region of interest" description="Disordered" evidence="1">
    <location>
        <begin position="1"/>
        <end position="25"/>
    </location>
</feature>
<proteinExistence type="predicted"/>
<sequence>MARANTCLRAQKTPAGHKRARPTLPRKEPWNFAMMGHDAALAQYHYGITWDHMGVNGRSSQ</sequence>
<accession>A0A859QUZ2</accession>
<evidence type="ECO:0000313" key="2">
    <source>
        <dbReference type="EMBL" id="QLL62531.1"/>
    </source>
</evidence>
<protein>
    <submittedName>
        <fullName evidence="2">Uncharacterized protein</fullName>
    </submittedName>
</protein>
<gene>
    <name evidence="2" type="ORF">FKV68_14330</name>
</gene>
<reference evidence="2 3" key="1">
    <citation type="submission" date="2019-06" db="EMBL/GenBank/DDBJ databases">
        <title>Complete genome sequence of Ensifer mexicanus ITTG R7 isolated from nodules of Acacia angustissima (Mill.) Kuntze.</title>
        <authorList>
            <person name="Rincon-Rosales R."/>
            <person name="Rogel M.A."/>
            <person name="Guerrero G."/>
            <person name="Rincon-Molina C.I."/>
            <person name="Lopez-Lopez A."/>
            <person name="Martinez-Romero E."/>
        </authorList>
    </citation>
    <scope>NUCLEOTIDE SEQUENCE [LARGE SCALE GENOMIC DNA]</scope>
    <source>
        <strain evidence="2 3">ITTG R7</strain>
    </source>
</reference>
<evidence type="ECO:0000313" key="3">
    <source>
        <dbReference type="Proteomes" id="UP000510721"/>
    </source>
</evidence>
<dbReference type="Proteomes" id="UP000510721">
    <property type="component" value="Chromosome"/>
</dbReference>